<gene>
    <name evidence="2" type="ORF">HAV22_01345</name>
</gene>
<organism evidence="2 3">
    <name type="scientific">Telluria antibiotica</name>
    <dbReference type="NCBI Taxonomy" id="2717319"/>
    <lineage>
        <taxon>Bacteria</taxon>
        <taxon>Pseudomonadati</taxon>
        <taxon>Pseudomonadota</taxon>
        <taxon>Betaproteobacteria</taxon>
        <taxon>Burkholderiales</taxon>
        <taxon>Oxalobacteraceae</taxon>
        <taxon>Telluria group</taxon>
        <taxon>Telluria</taxon>
    </lineage>
</organism>
<name>A0ABX0P4Z2_9BURK</name>
<keyword evidence="2" id="KW-0436">Ligase</keyword>
<keyword evidence="1" id="KW-0812">Transmembrane</keyword>
<evidence type="ECO:0000256" key="1">
    <source>
        <dbReference type="SAM" id="Phobius"/>
    </source>
</evidence>
<feature type="transmembrane region" description="Helical" evidence="1">
    <location>
        <begin position="236"/>
        <end position="254"/>
    </location>
</feature>
<proteinExistence type="predicted"/>
<accession>A0ABX0P4Z2</accession>
<protein>
    <submittedName>
        <fullName evidence="2">O-antigen ligase family protein</fullName>
    </submittedName>
</protein>
<keyword evidence="1" id="KW-1133">Transmembrane helix</keyword>
<dbReference type="EMBL" id="JAAQOM010000001">
    <property type="protein sequence ID" value="NIA52297.1"/>
    <property type="molecule type" value="Genomic_DNA"/>
</dbReference>
<feature type="transmembrane region" description="Helical" evidence="1">
    <location>
        <begin position="168"/>
        <end position="185"/>
    </location>
</feature>
<reference evidence="2 3" key="1">
    <citation type="submission" date="2020-03" db="EMBL/GenBank/DDBJ databases">
        <title>Genome sequence of strain Massilia sp. TW-1.</title>
        <authorList>
            <person name="Chaudhary D.K."/>
        </authorList>
    </citation>
    <scope>NUCLEOTIDE SEQUENCE [LARGE SCALE GENOMIC DNA]</scope>
    <source>
        <strain evidence="2 3">TW-1</strain>
    </source>
</reference>
<feature type="transmembrane region" description="Helical" evidence="1">
    <location>
        <begin position="20"/>
        <end position="40"/>
    </location>
</feature>
<feature type="transmembrane region" description="Helical" evidence="1">
    <location>
        <begin position="135"/>
        <end position="156"/>
    </location>
</feature>
<dbReference type="Proteomes" id="UP000716322">
    <property type="component" value="Unassembled WGS sequence"/>
</dbReference>
<feature type="transmembrane region" description="Helical" evidence="1">
    <location>
        <begin position="104"/>
        <end position="123"/>
    </location>
</feature>
<keyword evidence="3" id="KW-1185">Reference proteome</keyword>
<evidence type="ECO:0000313" key="2">
    <source>
        <dbReference type="EMBL" id="NIA52297.1"/>
    </source>
</evidence>
<keyword evidence="1" id="KW-0472">Membrane</keyword>
<evidence type="ECO:0000313" key="3">
    <source>
        <dbReference type="Proteomes" id="UP000716322"/>
    </source>
</evidence>
<comment type="caution">
    <text evidence="2">The sequence shown here is derived from an EMBL/GenBank/DDBJ whole genome shotgun (WGS) entry which is preliminary data.</text>
</comment>
<sequence>MHANRTVTGHGPQGLPQVAFLLLFPGFFFYHSALGLGYIGAFAGGYFTPAALVLVLPLLFAYAGQLRRSGGPGPGELAFFGFILYMGAMWVVEVAAGANGTITRSHLLFLLDAVVVFIIFRLLDVRAVSLQREALVCLLLMSAIVFTFAQDGMFYLGNLGLARDPEAVATYQGFSRSYLFVYLVVSVRLQSRTARLALYLLAGATLYVNGARSEFVAMLGSVPLIELYRARQRARALGLLCAVALLVKLTLMYGTQYLPENRTLELLDLSQSSSATLRHQLTVQALETIANHPLQGSYASYEPGSYAHNILSAWVDLGLFGFLALVALLLWPLQRLLVQCFLRRDMGQDVELPLCLCCTTVLLLLGSHHYHDMLIAATLGSYELYNSRYRADSNRSSQFSTSAV</sequence>
<feature type="transmembrane region" description="Helical" evidence="1">
    <location>
        <begin position="46"/>
        <end position="65"/>
    </location>
</feature>
<dbReference type="GO" id="GO:0016874">
    <property type="term" value="F:ligase activity"/>
    <property type="evidence" value="ECO:0007669"/>
    <property type="project" value="UniProtKB-KW"/>
</dbReference>
<feature type="transmembrane region" description="Helical" evidence="1">
    <location>
        <begin position="310"/>
        <end position="331"/>
    </location>
</feature>
<feature type="transmembrane region" description="Helical" evidence="1">
    <location>
        <begin position="77"/>
        <end position="98"/>
    </location>
</feature>
<dbReference type="RefSeq" id="WP_166855703.1">
    <property type="nucleotide sequence ID" value="NZ_JAAQOM010000001.1"/>
</dbReference>